<gene>
    <name evidence="3" type="ORF">V144x_23290</name>
</gene>
<dbReference type="InterPro" id="IPR036249">
    <property type="entry name" value="Thioredoxin-like_sf"/>
</dbReference>
<dbReference type="AlphaFoldDB" id="A0A517VV35"/>
<dbReference type="Proteomes" id="UP000318704">
    <property type="component" value="Chromosome"/>
</dbReference>
<dbReference type="GO" id="GO:0016491">
    <property type="term" value="F:oxidoreductase activity"/>
    <property type="evidence" value="ECO:0007669"/>
    <property type="project" value="InterPro"/>
</dbReference>
<dbReference type="EMBL" id="CP037920">
    <property type="protein sequence ID" value="QDT96860.1"/>
    <property type="molecule type" value="Genomic_DNA"/>
</dbReference>
<sequence length="252" mass="27518">MLALFGTQGKMLMSTFCCVRKIVLASICLQLVGCSDTPAPVNSPKPASNQTASYGYGGYGGYGDVNDIEFKDAVESNASVEQSFAGLEFIDTDGKPVQLSKFLGNKNLVLVFTRGFGGTICPYCSTQTSRLISNYESFADRNTEVVVVYPLSSDTDIPRWDEFLAVTRKKLSSPETPVPFPVLFDIELKAVNQLGIQRQLSKPATYILDPQGQIRFAYVGSTLADRPSIKAMLEQLDKLNSNKPATEDKPSK</sequence>
<dbReference type="KEGG" id="gaw:V144x_23290"/>
<dbReference type="InterPro" id="IPR013766">
    <property type="entry name" value="Thioredoxin_domain"/>
</dbReference>
<organism evidence="3 4">
    <name type="scientific">Gimesia aquarii</name>
    <dbReference type="NCBI Taxonomy" id="2527964"/>
    <lineage>
        <taxon>Bacteria</taxon>
        <taxon>Pseudomonadati</taxon>
        <taxon>Planctomycetota</taxon>
        <taxon>Planctomycetia</taxon>
        <taxon>Planctomycetales</taxon>
        <taxon>Planctomycetaceae</taxon>
        <taxon>Gimesia</taxon>
    </lineage>
</organism>
<dbReference type="SUPFAM" id="SSF52833">
    <property type="entry name" value="Thioredoxin-like"/>
    <property type="match status" value="1"/>
</dbReference>
<evidence type="ECO:0000313" key="3">
    <source>
        <dbReference type="EMBL" id="QDT96860.1"/>
    </source>
</evidence>
<dbReference type="PANTHER" id="PTHR43110:SF1">
    <property type="entry name" value="THIOL PEROXIDASE"/>
    <property type="match status" value="1"/>
</dbReference>
<dbReference type="InterPro" id="IPR050455">
    <property type="entry name" value="Tpx_Peroxidase_subfamily"/>
</dbReference>
<name>A0A517VV35_9PLAN</name>
<dbReference type="InterPro" id="IPR000866">
    <property type="entry name" value="AhpC/TSA"/>
</dbReference>
<dbReference type="PROSITE" id="PS51352">
    <property type="entry name" value="THIOREDOXIN_2"/>
    <property type="match status" value="1"/>
</dbReference>
<keyword evidence="1" id="KW-0676">Redox-active center</keyword>
<evidence type="ECO:0000313" key="4">
    <source>
        <dbReference type="Proteomes" id="UP000318704"/>
    </source>
</evidence>
<evidence type="ECO:0000259" key="2">
    <source>
        <dbReference type="PROSITE" id="PS51352"/>
    </source>
</evidence>
<proteinExistence type="predicted"/>
<feature type="domain" description="Thioredoxin" evidence="2">
    <location>
        <begin position="78"/>
        <end position="238"/>
    </location>
</feature>
<dbReference type="Pfam" id="PF00578">
    <property type="entry name" value="AhpC-TSA"/>
    <property type="match status" value="1"/>
</dbReference>
<dbReference type="Gene3D" id="3.40.30.10">
    <property type="entry name" value="Glutaredoxin"/>
    <property type="match status" value="1"/>
</dbReference>
<evidence type="ECO:0000256" key="1">
    <source>
        <dbReference type="ARBA" id="ARBA00023284"/>
    </source>
</evidence>
<reference evidence="3 4" key="1">
    <citation type="submission" date="2019-03" db="EMBL/GenBank/DDBJ databases">
        <title>Deep-cultivation of Planctomycetes and their phenomic and genomic characterization uncovers novel biology.</title>
        <authorList>
            <person name="Wiegand S."/>
            <person name="Jogler M."/>
            <person name="Boedeker C."/>
            <person name="Pinto D."/>
            <person name="Vollmers J."/>
            <person name="Rivas-Marin E."/>
            <person name="Kohn T."/>
            <person name="Peeters S.H."/>
            <person name="Heuer A."/>
            <person name="Rast P."/>
            <person name="Oberbeckmann S."/>
            <person name="Bunk B."/>
            <person name="Jeske O."/>
            <person name="Meyerdierks A."/>
            <person name="Storesund J.E."/>
            <person name="Kallscheuer N."/>
            <person name="Luecker S."/>
            <person name="Lage O.M."/>
            <person name="Pohl T."/>
            <person name="Merkel B.J."/>
            <person name="Hornburger P."/>
            <person name="Mueller R.-W."/>
            <person name="Bruemmer F."/>
            <person name="Labrenz M."/>
            <person name="Spormann A.M."/>
            <person name="Op den Camp H."/>
            <person name="Overmann J."/>
            <person name="Amann R."/>
            <person name="Jetten M.S.M."/>
            <person name="Mascher T."/>
            <person name="Medema M.H."/>
            <person name="Devos D.P."/>
            <person name="Kaster A.-K."/>
            <person name="Ovreas L."/>
            <person name="Rohde M."/>
            <person name="Galperin M.Y."/>
            <person name="Jogler C."/>
        </authorList>
    </citation>
    <scope>NUCLEOTIDE SEQUENCE [LARGE SCALE GENOMIC DNA]</scope>
    <source>
        <strain evidence="3 4">V144</strain>
    </source>
</reference>
<dbReference type="PANTHER" id="PTHR43110">
    <property type="entry name" value="THIOL PEROXIDASE"/>
    <property type="match status" value="1"/>
</dbReference>
<protein>
    <submittedName>
        <fullName evidence="3">AhpC/TSA family protein</fullName>
    </submittedName>
</protein>
<accession>A0A517VV35</accession>
<dbReference type="GO" id="GO:0016209">
    <property type="term" value="F:antioxidant activity"/>
    <property type="evidence" value="ECO:0007669"/>
    <property type="project" value="InterPro"/>
</dbReference>